<keyword evidence="2" id="KW-0732">Signal</keyword>
<feature type="chain" id="PRO_5042892824" description="ThuA-like domain-containing protein" evidence="2">
    <location>
        <begin position="31"/>
        <end position="315"/>
    </location>
</feature>
<sequence length="315" mass="34031">MRSLSVTSLLNLFVFGFLPFLLGLTSSSEARQRVLVYTKTLTFRHDSIPAAIMAVSELGNTTSPGWDTVATEDETVAWGSAEELYQYDALVFISTTGDVLSPAAIELTKQYMRDGGSLVGVHAAADCVRSAPWFGRAMGAFFRCHPNITDATLNVGDATHPSVSFLTNGTWDVYDEIFTYNSNPRLLNHTVVLSIQDGSYPDDQTSNELKAQLMGTPHPLSWYKDGSSSPGDGLLDSPYQPIGGGVDDDPSNSSMSIGSGGPGRSWYTGLGHTIETYSDPTFRQHLTGGIQWVLESKLLRSRTGNCSSPGQPLDD</sequence>
<gene>
    <name evidence="4" type="ORF">OC846_003143</name>
</gene>
<protein>
    <recommendedName>
        <fullName evidence="3">ThuA-like domain-containing protein</fullName>
    </recommendedName>
</protein>
<feature type="region of interest" description="Disordered" evidence="1">
    <location>
        <begin position="240"/>
        <end position="262"/>
    </location>
</feature>
<dbReference type="Proteomes" id="UP001176517">
    <property type="component" value="Unassembled WGS sequence"/>
</dbReference>
<dbReference type="PANTHER" id="PTHR40469">
    <property type="entry name" value="SECRETED GLYCOSYL HYDROLASE"/>
    <property type="match status" value="1"/>
</dbReference>
<feature type="domain" description="ThuA-like" evidence="3">
    <location>
        <begin position="33"/>
        <end position="293"/>
    </location>
</feature>
<proteinExistence type="predicted"/>
<reference evidence="4" key="1">
    <citation type="journal article" date="2023" name="PhytoFront">
        <title>Draft Genome Resources of Seven Strains of Tilletia horrida, Causal Agent of Kernel Smut of Rice.</title>
        <authorList>
            <person name="Khanal S."/>
            <person name="Antony Babu S."/>
            <person name="Zhou X.G."/>
        </authorList>
    </citation>
    <scope>NUCLEOTIDE SEQUENCE</scope>
    <source>
        <strain evidence="4">TX6</strain>
    </source>
</reference>
<dbReference type="InterPro" id="IPR029010">
    <property type="entry name" value="ThuA-like"/>
</dbReference>
<evidence type="ECO:0000256" key="2">
    <source>
        <dbReference type="SAM" id="SignalP"/>
    </source>
</evidence>
<name>A0AAN6JSB9_9BASI</name>
<evidence type="ECO:0000256" key="1">
    <source>
        <dbReference type="SAM" id="MobiDB-lite"/>
    </source>
</evidence>
<accession>A0AAN6JSB9</accession>
<evidence type="ECO:0000259" key="3">
    <source>
        <dbReference type="Pfam" id="PF06283"/>
    </source>
</evidence>
<dbReference type="SUPFAM" id="SSF52317">
    <property type="entry name" value="Class I glutamine amidotransferase-like"/>
    <property type="match status" value="1"/>
</dbReference>
<keyword evidence="5" id="KW-1185">Reference proteome</keyword>
<dbReference type="EMBL" id="JAPDMZ010000071">
    <property type="protein sequence ID" value="KAK0551857.1"/>
    <property type="molecule type" value="Genomic_DNA"/>
</dbReference>
<feature type="signal peptide" evidence="2">
    <location>
        <begin position="1"/>
        <end position="30"/>
    </location>
</feature>
<comment type="caution">
    <text evidence="4">The sequence shown here is derived from an EMBL/GenBank/DDBJ whole genome shotgun (WGS) entry which is preliminary data.</text>
</comment>
<evidence type="ECO:0000313" key="4">
    <source>
        <dbReference type="EMBL" id="KAK0551857.1"/>
    </source>
</evidence>
<dbReference type="PANTHER" id="PTHR40469:SF2">
    <property type="entry name" value="GALACTOSE-BINDING DOMAIN-LIKE SUPERFAMILY PROTEIN"/>
    <property type="match status" value="1"/>
</dbReference>
<evidence type="ECO:0000313" key="5">
    <source>
        <dbReference type="Proteomes" id="UP001176517"/>
    </source>
</evidence>
<dbReference type="InterPro" id="IPR029062">
    <property type="entry name" value="Class_I_gatase-like"/>
</dbReference>
<dbReference type="Pfam" id="PF06283">
    <property type="entry name" value="ThuA"/>
    <property type="match status" value="1"/>
</dbReference>
<dbReference type="Gene3D" id="3.40.50.880">
    <property type="match status" value="1"/>
</dbReference>
<dbReference type="AlphaFoldDB" id="A0AAN6JSB9"/>
<organism evidence="4 5">
    <name type="scientific">Tilletia horrida</name>
    <dbReference type="NCBI Taxonomy" id="155126"/>
    <lineage>
        <taxon>Eukaryota</taxon>
        <taxon>Fungi</taxon>
        <taxon>Dikarya</taxon>
        <taxon>Basidiomycota</taxon>
        <taxon>Ustilaginomycotina</taxon>
        <taxon>Exobasidiomycetes</taxon>
        <taxon>Tilletiales</taxon>
        <taxon>Tilletiaceae</taxon>
        <taxon>Tilletia</taxon>
    </lineage>
</organism>